<feature type="transmembrane region" description="Helical" evidence="1">
    <location>
        <begin position="12"/>
        <end position="34"/>
    </location>
</feature>
<organism evidence="2 3">
    <name type="scientific">Halobaculum marinum</name>
    <dbReference type="NCBI Taxonomy" id="3031996"/>
    <lineage>
        <taxon>Archaea</taxon>
        <taxon>Methanobacteriati</taxon>
        <taxon>Methanobacteriota</taxon>
        <taxon>Stenosarchaea group</taxon>
        <taxon>Halobacteria</taxon>
        <taxon>Halobacteriales</taxon>
        <taxon>Haloferacaceae</taxon>
        <taxon>Halobaculum</taxon>
    </lineage>
</organism>
<dbReference type="RefSeq" id="WP_276237298.1">
    <property type="nucleotide sequence ID" value="NZ_CP119989.1"/>
</dbReference>
<keyword evidence="1" id="KW-0472">Membrane</keyword>
<accession>A0ABD5X0X8</accession>
<sequence length="128" mass="13820">MTWVAGSSVGAGSYLGVVARWVAGAVIWYAYAVVHLTAPIADIRAHPNRHSWGPFETINVYTYISVRQIAIRLFHGVIGFVLAFLGTLVFVSTPPLLVLPVAVMLTTVLLMGAHIGVKDPSAETLRHL</sequence>
<dbReference type="EMBL" id="JBHTAG010000003">
    <property type="protein sequence ID" value="MFC7098198.1"/>
    <property type="molecule type" value="Genomic_DNA"/>
</dbReference>
<dbReference type="GeneID" id="79270879"/>
<reference evidence="2 3" key="1">
    <citation type="journal article" date="2019" name="Int. J. Syst. Evol. Microbiol.">
        <title>The Global Catalogue of Microorganisms (GCM) 10K type strain sequencing project: providing services to taxonomists for standard genome sequencing and annotation.</title>
        <authorList>
            <consortium name="The Broad Institute Genomics Platform"/>
            <consortium name="The Broad Institute Genome Sequencing Center for Infectious Disease"/>
            <person name="Wu L."/>
            <person name="Ma J."/>
        </authorList>
    </citation>
    <scope>NUCLEOTIDE SEQUENCE [LARGE SCALE GENOMIC DNA]</scope>
    <source>
        <strain evidence="2 3">DT55</strain>
    </source>
</reference>
<dbReference type="Proteomes" id="UP001596388">
    <property type="component" value="Unassembled WGS sequence"/>
</dbReference>
<keyword evidence="1" id="KW-1133">Transmembrane helix</keyword>
<gene>
    <name evidence="2" type="ORF">ACFQKD_12880</name>
</gene>
<protein>
    <submittedName>
        <fullName evidence="2">Uncharacterized protein</fullName>
    </submittedName>
</protein>
<keyword evidence="3" id="KW-1185">Reference proteome</keyword>
<dbReference type="AlphaFoldDB" id="A0ABD5X0X8"/>
<evidence type="ECO:0000256" key="1">
    <source>
        <dbReference type="SAM" id="Phobius"/>
    </source>
</evidence>
<feature type="transmembrane region" description="Helical" evidence="1">
    <location>
        <begin position="97"/>
        <end position="117"/>
    </location>
</feature>
<keyword evidence="1" id="KW-0812">Transmembrane</keyword>
<evidence type="ECO:0000313" key="2">
    <source>
        <dbReference type="EMBL" id="MFC7098198.1"/>
    </source>
</evidence>
<name>A0ABD5X0X8_9EURY</name>
<feature type="transmembrane region" description="Helical" evidence="1">
    <location>
        <begin position="73"/>
        <end position="91"/>
    </location>
</feature>
<evidence type="ECO:0000313" key="3">
    <source>
        <dbReference type="Proteomes" id="UP001596388"/>
    </source>
</evidence>
<proteinExistence type="predicted"/>
<comment type="caution">
    <text evidence="2">The sequence shown here is derived from an EMBL/GenBank/DDBJ whole genome shotgun (WGS) entry which is preliminary data.</text>
</comment>